<dbReference type="PROSITE" id="PS50022">
    <property type="entry name" value="FA58C_3"/>
    <property type="match status" value="2"/>
</dbReference>
<dbReference type="InterPro" id="IPR008979">
    <property type="entry name" value="Galactose-bd-like_sf"/>
</dbReference>
<dbReference type="EMBL" id="ABJB010444156">
    <property type="status" value="NOT_ANNOTATED_CDS"/>
    <property type="molecule type" value="Genomic_DNA"/>
</dbReference>
<dbReference type="SUPFAM" id="SSF49785">
    <property type="entry name" value="Galactose-binding domain-like"/>
    <property type="match status" value="2"/>
</dbReference>
<feature type="non-terminal residue" evidence="13">
    <location>
        <position position="1"/>
    </location>
</feature>
<dbReference type="CDD" id="cd00057">
    <property type="entry name" value="FA58C"/>
    <property type="match status" value="2"/>
</dbReference>
<evidence type="ECO:0000313" key="15">
    <source>
        <dbReference type="Proteomes" id="UP000001555"/>
    </source>
</evidence>
<dbReference type="PANTHER" id="PTHR11339:SF386">
    <property type="entry name" value="HEMOLECTIN, ISOFORM A"/>
    <property type="match status" value="1"/>
</dbReference>
<feature type="domain" description="VWFD" evidence="12">
    <location>
        <begin position="152"/>
        <end position="323"/>
    </location>
</feature>
<dbReference type="FunFam" id="2.60.120.260:FF:000002">
    <property type="entry name" value="Coagulation factor VIII"/>
    <property type="match status" value="1"/>
</dbReference>
<keyword evidence="7" id="KW-1015">Disulfide bond</keyword>
<evidence type="ECO:0000256" key="5">
    <source>
        <dbReference type="ARBA" id="ARBA00022737"/>
    </source>
</evidence>
<dbReference type="SMART" id="SM00832">
    <property type="entry name" value="C8"/>
    <property type="match status" value="3"/>
</dbReference>
<dbReference type="InterPro" id="IPR050780">
    <property type="entry name" value="Mucin_vWF_Thrombospondin_sf"/>
</dbReference>
<evidence type="ECO:0000313" key="14">
    <source>
        <dbReference type="EnsemblMetazoa" id="ISCW001097-PA"/>
    </source>
</evidence>
<dbReference type="EnsemblMetazoa" id="ISCW001097-RA">
    <property type="protein sequence ID" value="ISCW001097-PA"/>
    <property type="gene ID" value="ISCW001097"/>
</dbReference>
<dbReference type="PROSITE" id="PS50184">
    <property type="entry name" value="VWFC_2"/>
    <property type="match status" value="1"/>
</dbReference>
<feature type="region of interest" description="Disordered" evidence="9">
    <location>
        <begin position="1231"/>
        <end position="1254"/>
    </location>
</feature>
<keyword evidence="5" id="KW-0677">Repeat</keyword>
<comment type="similarity">
    <text evidence="2">Belongs to the thrombospondin family.</text>
</comment>
<dbReference type="InterPro" id="IPR002172">
    <property type="entry name" value="LDrepeatLR_classA_rpt"/>
</dbReference>
<name>B7P6X9_IXOSC</name>
<keyword evidence="16" id="KW-1267">Proteomics identification</keyword>
<dbReference type="EMBL" id="ABJB010860603">
    <property type="status" value="NOT_ANNOTATED_CDS"/>
    <property type="molecule type" value="Genomic_DNA"/>
</dbReference>
<evidence type="ECO:0000256" key="1">
    <source>
        <dbReference type="ARBA" id="ARBA00004239"/>
    </source>
</evidence>
<dbReference type="Gene3D" id="2.60.120.260">
    <property type="entry name" value="Galactose-binding domain-like"/>
    <property type="match status" value="2"/>
</dbReference>
<dbReference type="SUPFAM" id="SSF57567">
    <property type="entry name" value="Serine protease inhibitors"/>
    <property type="match status" value="2"/>
</dbReference>
<dbReference type="PANTHER" id="PTHR11339">
    <property type="entry name" value="EXTRACELLULAR MATRIX GLYCOPROTEIN RELATED"/>
    <property type="match status" value="1"/>
</dbReference>
<evidence type="ECO:0000256" key="7">
    <source>
        <dbReference type="ARBA" id="ARBA00023157"/>
    </source>
</evidence>
<dbReference type="InterPro" id="IPR036084">
    <property type="entry name" value="Ser_inhib-like_sf"/>
</dbReference>
<dbReference type="VEuPathDB" id="VectorBase:ISCP_023268"/>
<dbReference type="EMBL" id="ABJB010858635">
    <property type="status" value="NOT_ANNOTATED_CDS"/>
    <property type="molecule type" value="Genomic_DNA"/>
</dbReference>
<keyword evidence="15" id="KW-1185">Reference proteome</keyword>
<dbReference type="EMBL" id="ABJB010722818">
    <property type="status" value="NOT_ANNOTATED_CDS"/>
    <property type="molecule type" value="Genomic_DNA"/>
</dbReference>
<evidence type="ECO:0000259" key="11">
    <source>
        <dbReference type="PROSITE" id="PS50184"/>
    </source>
</evidence>
<dbReference type="Pfam" id="PF00754">
    <property type="entry name" value="F5_F8_type_C"/>
    <property type="match status" value="2"/>
</dbReference>
<dbReference type="FunCoup" id="B7P6X9">
    <property type="interactions" value="11"/>
</dbReference>
<keyword evidence="8" id="KW-0325">Glycoprotein</keyword>
<gene>
    <name evidence="13" type="ORF">IscW_ISCW001097</name>
</gene>
<dbReference type="InterPro" id="IPR001007">
    <property type="entry name" value="VWF_dom"/>
</dbReference>
<dbReference type="PaxDb" id="6945-B7P6X9"/>
<dbReference type="VEuPathDB" id="VectorBase:ISCI001097"/>
<feature type="domain" description="F5/8 type C" evidence="10">
    <location>
        <begin position="1216"/>
        <end position="1375"/>
    </location>
</feature>
<evidence type="ECO:0000256" key="6">
    <source>
        <dbReference type="ARBA" id="ARBA00023008"/>
    </source>
</evidence>
<dbReference type="STRING" id="6945.B7P6X9"/>
<organism>
    <name type="scientific">Ixodes scapularis</name>
    <name type="common">Black-legged tick</name>
    <name type="synonym">Deer tick</name>
    <dbReference type="NCBI Taxonomy" id="6945"/>
    <lineage>
        <taxon>Eukaryota</taxon>
        <taxon>Metazoa</taxon>
        <taxon>Ecdysozoa</taxon>
        <taxon>Arthropoda</taxon>
        <taxon>Chelicerata</taxon>
        <taxon>Arachnida</taxon>
        <taxon>Acari</taxon>
        <taxon>Parasitiformes</taxon>
        <taxon>Ixodida</taxon>
        <taxon>Ixodoidea</taxon>
        <taxon>Ixodidae</taxon>
        <taxon>Ixodinae</taxon>
        <taxon>Ixodes</taxon>
    </lineage>
</organism>
<reference evidence="13 15" key="1">
    <citation type="submission" date="2008-03" db="EMBL/GenBank/DDBJ databases">
        <title>Annotation of Ixodes scapularis.</title>
        <authorList>
            <consortium name="Ixodes scapularis Genome Project Consortium"/>
            <person name="Caler E."/>
            <person name="Hannick L.I."/>
            <person name="Bidwell S."/>
            <person name="Joardar V."/>
            <person name="Thiagarajan M."/>
            <person name="Amedeo P."/>
            <person name="Galinsky K.J."/>
            <person name="Schobel S."/>
            <person name="Inman J."/>
            <person name="Hostetler J."/>
            <person name="Miller J."/>
            <person name="Hammond M."/>
            <person name="Megy K."/>
            <person name="Lawson D."/>
            <person name="Kodira C."/>
            <person name="Sutton G."/>
            <person name="Meyer J."/>
            <person name="Hill C.A."/>
            <person name="Birren B."/>
            <person name="Nene V."/>
            <person name="Collins F."/>
            <person name="Alarcon-Chaidez F."/>
            <person name="Wikel S."/>
            <person name="Strausberg R."/>
        </authorList>
    </citation>
    <scope>NUCLEOTIDE SEQUENCE [LARGE SCALE GENOMIC DNA]</scope>
    <source>
        <strain evidence="15">Wikel</strain>
        <strain evidence="13">Wikel colony</strain>
    </source>
</reference>
<keyword evidence="6" id="KW-0186">Copper</keyword>
<dbReference type="EMBL" id="ABJB010445214">
    <property type="status" value="NOT_ANNOTATED_CDS"/>
    <property type="molecule type" value="Genomic_DNA"/>
</dbReference>
<feature type="domain" description="VWFC" evidence="11">
    <location>
        <begin position="2732"/>
        <end position="2797"/>
    </location>
</feature>
<dbReference type="PROSITE" id="PS01286">
    <property type="entry name" value="FA58C_2"/>
    <property type="match status" value="1"/>
</dbReference>
<proteinExistence type="evidence at protein level"/>
<dbReference type="Pfam" id="PF01826">
    <property type="entry name" value="TIL"/>
    <property type="match status" value="2"/>
</dbReference>
<evidence type="ECO:0000313" key="13">
    <source>
        <dbReference type="EMBL" id="EEC02351.1"/>
    </source>
</evidence>
<dbReference type="VEuPathDB" id="VectorBase:ISCI006490"/>
<dbReference type="EMBL" id="ABJB010028763">
    <property type="status" value="NOT_ANNOTATED_CDS"/>
    <property type="molecule type" value="Genomic_DNA"/>
</dbReference>
<dbReference type="EMBL" id="ABJB010089286">
    <property type="status" value="NOT_ANNOTATED_CDS"/>
    <property type="molecule type" value="Genomic_DNA"/>
</dbReference>
<sequence>CHEAVHPEQFFELCIQAACSCASDARDCICPVLSHYAHACAQRGHVLDWRNDVPQCGVSCENGQSYQSCASVCDSSCSLIGRNVSCASRCVEGCACGPGHSADSRGHCVPVSECGCLFRGHEFPAGFKQRRHSEHCICASGHWSCTQQQCAGTCALWGDSHVTTFDGAALDFSGVCDYVLVKGGLPNNQSISVVVQNVPCGRRASCAKAVTITAGTIFGRVCTEVLVLTEGHPVPPLEPDSRMQVQTLGLFVGVDVFGGLAVFWDKHARVYVIAGPAWSDKLQGLCGNFNGDGTDDFRAPSGGPTLPDAIEFVNSWKLHPHCAPAVAQQDGCLAQPDRKKWAASQCQILREDLFRPCHSEVDVQPFYDRCVSDTCACDTGGDCECLCTAIGAYAHQCASRGVRVLWRSQELCPLQCDTCDEYSACVSFCKPPTCEHPVVHDACKVSPPLCLEGCTPALCPNGMVHRTATDRTCVPVQDCGVPPETACSIGGLHFKEGQRVATSNACQSWYVGLIFRVPISMPGGICFSFCLRGEVRCVGKPCPIEVQVCVQTGWSDWESMNSPEYQVFENSSFRLFFFFFSLQAHGDHCPVEHMVAVECRTVGSKTPWNETGESVLCSPHTGLRCLREDQDDRELCSDYEMRVFCRCPEEEKRIVFCQKPARESAPTIRSTRYTFTVKLQNANVPIGPTAASAATPPAARSCTSSSPRASARPKRAAACPAASPPTASRTSSTSTKTPAYLCSTVPACCPNEKPPLRLVAFCFPLCDMSLCTAYTPEPEGGCWTPWFSADSPEGPGDFEDLRPMQAHGKVCFQPAAINCRTVAAERFVSSLFLFVTLHVGNTDWSQSGQKVTCAVDRGLQCWNSENSPEQCQDYEVRFYCPCVESVYSSGVCTCLFVEVTYLRFGCGLTWKSPGLAFCTDSPKCKHHHSSLLEDIKQKGKNATSSENTDSCVLHQVLQLFFETVLLLSPFLCPHRIRCFSVCTQQCHSKIGNNHAKMTSFLELESVSSRRVCTCFFVEDTHPRFGFTWNSPAFVFWTESPKCKHHYKTPTPVPWTPVPEPHCEHGWSSWLNGHSLDALGDLETLQSARDTGLLQCPSVTAMECREADSQVPWDQSGLVGVQCDLTTGLVCRNKGQPKGRSCADFEVRFFCDCGAETPPPPPTLPPATPTPAILVETTPPACSFWSDWVDENHPGLEGQDGEREPGLNLRPELGDFCQEFIRLIDGPEPLKDSLLKASSSRDSKSGPQASRFSSDKQKPFALIRDKLYGSWVPHLNDKEFIEAELVRPQTVYGVETRGDSQLGAWVTSFTVMFSQDGVAYGQLSNTDGSPKVFSGNHDAQSKNRQLFEHPFQAKFIRLVPKSWEGRIALKWDLLGCSHVSLHPFLPDGKKPFRCPVCREPMGLQSGLIGDNQMEASSYRDEEHAAHYGRVEQRGWVAGVADKQQYLQVDFEDSRNLTAVVTQGRPEIPQWVKSFIVQTSNNGKRWNTIKDKQGGEMVFSGNFDSSTPVTSVFPKTVSARYIRIVPVTWKNWIALRLEVLGCEHGKYYHGLWALEESTPTPELTAVHCPEVSGENATACGQGCPVGFACDGLRCVHEADCPCVRDGKHFPVGGILETRTCQECQCQLGGRSNCLPIACPACPEGRAKILNPDCSCDCGGCPEGQRLCPTSGECVNEDLWCDGVVNCPDDEAQCEAKTPAPCPPVAKVFCGKGQTMTLQTDDQGCEHFSCGKTYLPRFVWKTLRKIYIACNFLLSSVGETSCSCTSHSRVFVNVLALRDQPHEVLLLAVAESGERPIIVPPPPSKYAVLYFANSKFNLCTFTAKGHIFPHLYASSIDASCELVGHHFSTFDGREFDYSYCHHILLQDVVGGNLTISVDRHCSLENQESCPKRVIVEHGHHRIVLDADLSATVDEDEYSAHQLQLLTKRLPDFELERVGERIHFRSRVHNLVLKLDVRGRVEIEVDSSLKGVLGGLCGFYNELVSDDLTTPAGHQVATTDEFGDSWATPGTAQDCLPLACPKDTLLQAAKICNRLKEEPLSQCQGIEDQLENCLSASCECLQRGNTTAESCACDAYLDAVTQCEKDGGEKVVESLRGWRLEYGCVPDCPPEMEWLDCGPDCQITCENFLSGDLSCATKKSCNPGCFCPPGTVLDRDHCKKADECADKVCTGYGDPMIETFDGWKFHVQSNGHFELVFDREGRFMVDAVTDSCEERATCIIGLDIKHENHVAKIRRHKQVLIDNEEYDRDQLPWTGMGVTIFAMPGKVTVVVFTGLGVQIRYNEISAAFSIHVPSKTFFNKTAGLCGNCNGKPDDDKTTKNGTVTEELVTFVCSWETHISEEECEPEKPPVPGACSEILDREVFGQCLSLVDTTKFVDQCRHDTSFSVQENTAVCSSLLEMARACYTRYMSCHDACPQSCDAERENEASSKFVKGSSKTHYHKSDCRNLKVDGCFCPDGQVFEDGDCKPKDVCDLCDDQGHKLGDVWKTDQCTSCTCKKDGKMDCQHEVCPPDPICRENQKLLRHLPHQHLCFRTLPAEDIVEECPELSLPRCERGDVTRTKTDSKGCPMYYCECDPALCPPVVWPMDLEPGQEVEMTPVGCCATLHAVCRPEKCPQPPHCAPPLELLETPGVCCRSFKCRPPEKVCPYAHKFVVVDGKEVAIEPALQNVSFYEPGQTWRDGLCSNCSCDESETDLMARCNLERCYESAELPDDKDYFLSIVDVPNRCCPALVRLFCKDEYGNIREPGDEWQSRDDQCKSHICEQTALGEVHKVERSIICPKCPENAQALPLGPGECCPRCQIVACEEAGVMHPVGSHWNSSSHLCYRAECVQAGDTARIVYTSPSC</sequence>
<evidence type="ECO:0007829" key="16">
    <source>
        <dbReference type="PeptideAtlas" id="B7P6X9"/>
    </source>
</evidence>
<dbReference type="GO" id="GO:0005201">
    <property type="term" value="F:extracellular matrix structural constituent"/>
    <property type="evidence" value="ECO:0000318"/>
    <property type="project" value="GO_Central"/>
</dbReference>
<dbReference type="Pfam" id="PF08742">
    <property type="entry name" value="C8"/>
    <property type="match status" value="3"/>
</dbReference>
<dbReference type="PROSITE" id="PS01285">
    <property type="entry name" value="FA58C_1"/>
    <property type="match status" value="1"/>
</dbReference>
<feature type="non-terminal residue" evidence="13">
    <location>
        <position position="2842"/>
    </location>
</feature>
<evidence type="ECO:0000256" key="8">
    <source>
        <dbReference type="ARBA" id="ARBA00023180"/>
    </source>
</evidence>
<feature type="region of interest" description="Disordered" evidence="9">
    <location>
        <begin position="688"/>
        <end position="735"/>
    </location>
</feature>
<dbReference type="InterPro" id="IPR001846">
    <property type="entry name" value="VWF_type-D"/>
</dbReference>
<reference evidence="14" key="2">
    <citation type="submission" date="2020-05" db="UniProtKB">
        <authorList>
            <consortium name="EnsemblMetazoa"/>
        </authorList>
    </citation>
    <scope>IDENTIFICATION</scope>
    <source>
        <strain evidence="14">wikel</strain>
    </source>
</reference>
<evidence type="ECO:0000259" key="10">
    <source>
        <dbReference type="PROSITE" id="PS50022"/>
    </source>
</evidence>
<dbReference type="Pfam" id="PF13330">
    <property type="entry name" value="Mucin2_WxxW"/>
    <property type="match status" value="4"/>
</dbReference>
<protein>
    <submittedName>
        <fullName evidence="13 14">Hemolectin, putative</fullName>
    </submittedName>
</protein>
<feature type="domain" description="F5/8 type C" evidence="10">
    <location>
        <begin position="1396"/>
        <end position="1540"/>
    </location>
</feature>
<dbReference type="Gene3D" id="2.10.25.10">
    <property type="entry name" value="Laminin"/>
    <property type="match status" value="2"/>
</dbReference>
<evidence type="ECO:0000256" key="9">
    <source>
        <dbReference type="SAM" id="MobiDB-lite"/>
    </source>
</evidence>
<evidence type="ECO:0000256" key="4">
    <source>
        <dbReference type="ARBA" id="ARBA00022729"/>
    </source>
</evidence>
<dbReference type="HOGENOM" id="CLU_224851_0_0_1"/>
<dbReference type="InterPro" id="IPR014853">
    <property type="entry name" value="VWF/SSPO/ZAN-like_Cys-rich_dom"/>
</dbReference>
<dbReference type="EMBL" id="ABJB010719149">
    <property type="status" value="NOT_ANNOTATED_CDS"/>
    <property type="molecule type" value="Genomic_DNA"/>
</dbReference>
<dbReference type="GO" id="GO:0005615">
    <property type="term" value="C:extracellular space"/>
    <property type="evidence" value="ECO:0000318"/>
    <property type="project" value="GO_Central"/>
</dbReference>
<dbReference type="VEuPathDB" id="VectorBase:ISCP_014312"/>
<feature type="domain" description="VWFD" evidence="12">
    <location>
        <begin position="1835"/>
        <end position="2012"/>
    </location>
</feature>
<comment type="subcellular location">
    <subcellularLocation>
        <location evidence="1">Secreted</location>
        <location evidence="1">Extracellular space</location>
    </subcellularLocation>
</comment>
<dbReference type="InterPro" id="IPR002919">
    <property type="entry name" value="TIL_dom"/>
</dbReference>
<dbReference type="VEuPathDB" id="VectorBase:ISCW001097"/>
<dbReference type="PROSITE" id="PS51233">
    <property type="entry name" value="VWFD"/>
    <property type="match status" value="3"/>
</dbReference>
<dbReference type="SMART" id="SM00231">
    <property type="entry name" value="FA58C"/>
    <property type="match status" value="2"/>
</dbReference>
<dbReference type="EMBL" id="ABJB010984592">
    <property type="status" value="NOT_ANNOTATED_CDS"/>
    <property type="molecule type" value="Genomic_DNA"/>
</dbReference>
<dbReference type="EMBL" id="ABJB010592265">
    <property type="status" value="NOT_ANNOTATED_CDS"/>
    <property type="molecule type" value="Genomic_DNA"/>
</dbReference>
<dbReference type="CDD" id="cd19941">
    <property type="entry name" value="TIL"/>
    <property type="match status" value="3"/>
</dbReference>
<dbReference type="SMART" id="SM00216">
    <property type="entry name" value="VWD"/>
    <property type="match status" value="3"/>
</dbReference>
<dbReference type="VEuPathDB" id="VectorBase:ISCI005085"/>
<evidence type="ECO:0000256" key="3">
    <source>
        <dbReference type="ARBA" id="ARBA00022525"/>
    </source>
</evidence>
<dbReference type="GO" id="GO:0031012">
    <property type="term" value="C:extracellular matrix"/>
    <property type="evidence" value="ECO:0000318"/>
    <property type="project" value="GO_Central"/>
</dbReference>
<dbReference type="InterPro" id="IPR000421">
    <property type="entry name" value="FA58C"/>
</dbReference>
<dbReference type="CDD" id="cd00112">
    <property type="entry name" value="LDLa"/>
    <property type="match status" value="1"/>
</dbReference>
<dbReference type="VEuPathDB" id="VectorBase:ISCP_008378"/>
<dbReference type="EMBL" id="DS648544">
    <property type="protein sequence ID" value="EEC02351.1"/>
    <property type="molecule type" value="Genomic_DNA"/>
</dbReference>
<dbReference type="Proteomes" id="UP000001555">
    <property type="component" value="Unassembled WGS sequence"/>
</dbReference>
<dbReference type="InterPro" id="IPR025155">
    <property type="entry name" value="WxxW_domain"/>
</dbReference>
<evidence type="ECO:0000256" key="2">
    <source>
        <dbReference type="ARBA" id="ARBA00009456"/>
    </source>
</evidence>
<dbReference type="OrthoDB" id="6508002at2759"/>
<dbReference type="Pfam" id="PF00094">
    <property type="entry name" value="VWD"/>
    <property type="match status" value="3"/>
</dbReference>
<evidence type="ECO:0000259" key="12">
    <source>
        <dbReference type="PROSITE" id="PS51233"/>
    </source>
</evidence>
<accession>B7P6X9</accession>
<dbReference type="SMART" id="SM00192">
    <property type="entry name" value="LDLa"/>
    <property type="match status" value="1"/>
</dbReference>
<feature type="compositionally biased region" description="Basic and acidic residues" evidence="9">
    <location>
        <begin position="1231"/>
        <end position="1243"/>
    </location>
</feature>
<feature type="domain" description="VWFD" evidence="12">
    <location>
        <begin position="2163"/>
        <end position="2340"/>
    </location>
</feature>
<keyword evidence="4" id="KW-0732">Signal</keyword>
<keyword evidence="3" id="KW-0964">Secreted</keyword>